<feature type="compositionally biased region" description="Pro residues" evidence="2">
    <location>
        <begin position="533"/>
        <end position="546"/>
    </location>
</feature>
<protein>
    <submittedName>
        <fullName evidence="3">Uncharacterized protein</fullName>
    </submittedName>
</protein>
<accession>A0ABQ7H8P7</accession>
<dbReference type="Proteomes" id="UP000815325">
    <property type="component" value="Unassembled WGS sequence"/>
</dbReference>
<keyword evidence="1" id="KW-0175">Coiled coil</keyword>
<feature type="compositionally biased region" description="Polar residues" evidence="2">
    <location>
        <begin position="701"/>
        <end position="711"/>
    </location>
</feature>
<name>A0ABQ7H8P7_DUNSA</name>
<feature type="region of interest" description="Disordered" evidence="2">
    <location>
        <begin position="466"/>
        <end position="495"/>
    </location>
</feature>
<proteinExistence type="predicted"/>
<feature type="compositionally biased region" description="Low complexity" evidence="2">
    <location>
        <begin position="547"/>
        <end position="572"/>
    </location>
</feature>
<evidence type="ECO:0000313" key="3">
    <source>
        <dbReference type="EMBL" id="KAF5843208.1"/>
    </source>
</evidence>
<evidence type="ECO:0000256" key="1">
    <source>
        <dbReference type="SAM" id="Coils"/>
    </source>
</evidence>
<feature type="compositionally biased region" description="Low complexity" evidence="2">
    <location>
        <begin position="476"/>
        <end position="495"/>
    </location>
</feature>
<feature type="region of interest" description="Disordered" evidence="2">
    <location>
        <begin position="630"/>
        <end position="733"/>
    </location>
</feature>
<dbReference type="EMBL" id="MU069446">
    <property type="protein sequence ID" value="KAF5843208.1"/>
    <property type="molecule type" value="Genomic_DNA"/>
</dbReference>
<reference evidence="3" key="1">
    <citation type="submission" date="2017-08" db="EMBL/GenBank/DDBJ databases">
        <authorList>
            <person name="Polle J.E."/>
            <person name="Barry K."/>
            <person name="Cushman J."/>
            <person name="Schmutz J."/>
            <person name="Tran D."/>
            <person name="Hathwaick L.T."/>
            <person name="Yim W.C."/>
            <person name="Jenkins J."/>
            <person name="Mckie-Krisberg Z.M."/>
            <person name="Prochnik S."/>
            <person name="Lindquist E."/>
            <person name="Dockter R.B."/>
            <person name="Adam C."/>
            <person name="Molina H."/>
            <person name="Bunkerborg J."/>
            <person name="Jin E."/>
            <person name="Buchheim M."/>
            <person name="Magnuson J."/>
        </authorList>
    </citation>
    <scope>NUCLEOTIDE SEQUENCE</scope>
    <source>
        <strain evidence="3">CCAP 19/18</strain>
    </source>
</reference>
<evidence type="ECO:0000256" key="2">
    <source>
        <dbReference type="SAM" id="MobiDB-lite"/>
    </source>
</evidence>
<gene>
    <name evidence="3" type="ORF">DUNSADRAFT_884</name>
</gene>
<keyword evidence="4" id="KW-1185">Reference proteome</keyword>
<feature type="region of interest" description="Disordered" evidence="2">
    <location>
        <begin position="113"/>
        <end position="218"/>
    </location>
</feature>
<comment type="caution">
    <text evidence="3">The sequence shown here is derived from an EMBL/GenBank/DDBJ whole genome shotgun (WGS) entry which is preliminary data.</text>
</comment>
<feature type="region of interest" description="Disordered" evidence="2">
    <location>
        <begin position="530"/>
        <end position="615"/>
    </location>
</feature>
<feature type="coiled-coil region" evidence="1">
    <location>
        <begin position="235"/>
        <end position="276"/>
    </location>
</feature>
<feature type="compositionally biased region" description="Low complexity" evidence="2">
    <location>
        <begin position="682"/>
        <end position="693"/>
    </location>
</feature>
<feature type="compositionally biased region" description="Acidic residues" evidence="2">
    <location>
        <begin position="28"/>
        <end position="39"/>
    </location>
</feature>
<sequence length="878" mass="93433">MINLKKKISLLQHRGPQLQQRHNPPSEQLEDDSTESEELEGAAHKLWKEVAAWTAHEQRKQAVYNTVRGEGMQERKGGPGSGVEGSRGDAGLAPAVHQPRSHALLASMISAAKTGRRGSADGVQQRRRSSAGAAELGGGGMHWGAPQSEKKGPVRSNTSTQRLLAGGPASDPRLMGILTKYERPRPLSATAGSMPKRALSRPLSAAADGGAPRPRCQSASRVQPRHQSACQAEATAQHEAQMSAMQERLEDVRGQLEEALNTVQEQQRRLQQHTQLEPIFDRLAENFAFKSPEDVVARLEFLEDEKLGSLDELIRVRRMVLSSGQNNKDANAATTKAGQAEGEGLSMANPGDPLNILALVKEFLVAKSPQLASRQYLELQRVANHVWMQHFQHKEGLYGRVAETFEALSNLADIMAAKIKVIQDQLKNSVEGNKHLEVALARLTVQKRALQASLVRRDNLVRDMSDGLRPYRPVSAPVRRQPPAQQQGYPPLPPQLFQYPRASSIMSGYQGPPAPRIADRPAGAHWDLVAAPPKIPSAPSTAPPKIPSTSSRPSSARTGSLFNTPSATKPAQPQAPPTSEAPVCSIGSTAKGAAGIAQHPSSAASPPSPTASVHALHNSTFSPAFGAKHGSLSGGRGAAGDLCESPWGAPPSLPPHANLPHSSVSSLPAAANGLQEPHNLPSRGAHGGALSSAGSGGASSTVGPAQHQQQGYPAGLPRSDEHGNTQSSSSGAAIPEESYAAVVHVDAAARAASAAGTPLSQAAAAAELVMQQQRRERELSHELNQPRWQRRQQLLQQQQDGGQSAHKDQHLLCNGTQSQSHNADSDLLDRSALSTVAGSALFPTQESRRHAPKWVAPSRSAIEASFLTRLERAASMKG</sequence>
<evidence type="ECO:0000313" key="4">
    <source>
        <dbReference type="Proteomes" id="UP000815325"/>
    </source>
</evidence>
<organism evidence="3 4">
    <name type="scientific">Dunaliella salina</name>
    <name type="common">Green alga</name>
    <name type="synonym">Protococcus salinus</name>
    <dbReference type="NCBI Taxonomy" id="3046"/>
    <lineage>
        <taxon>Eukaryota</taxon>
        <taxon>Viridiplantae</taxon>
        <taxon>Chlorophyta</taxon>
        <taxon>core chlorophytes</taxon>
        <taxon>Chlorophyceae</taxon>
        <taxon>CS clade</taxon>
        <taxon>Chlamydomonadales</taxon>
        <taxon>Dunaliellaceae</taxon>
        <taxon>Dunaliella</taxon>
    </lineage>
</organism>
<feature type="region of interest" description="Disordered" evidence="2">
    <location>
        <begin position="1"/>
        <end position="39"/>
    </location>
</feature>
<feature type="region of interest" description="Disordered" evidence="2">
    <location>
        <begin position="67"/>
        <end position="94"/>
    </location>
</feature>